<dbReference type="EMBL" id="ANOG01000281">
    <property type="protein sequence ID" value="EMI21075.1"/>
    <property type="molecule type" value="Genomic_DNA"/>
</dbReference>
<gene>
    <name evidence="1" type="ORF">RMSM_01992</name>
</gene>
<dbReference type="Proteomes" id="UP000011991">
    <property type="component" value="Unassembled WGS sequence"/>
</dbReference>
<dbReference type="PATRIC" id="fig|1265738.3.peg.1992"/>
<sequence length="171" mass="17409">MLVLLGLSIGIGSQTNAQTSASLDFCVNVQNALSILSPNGPISLNHDGTAGIKSFAPQTFSAVCNDGDGATVTFGTITGFVHNTLPLIARDVQLDLSIASSDTDAGWTVDVVSDESNITDLVPDLSAQVQASSSGPGNVELQLTVSMDSGSVATLVPGTYCTTVYATITAN</sequence>
<reference evidence="1 2" key="1">
    <citation type="journal article" date="2013" name="Mar. Genomics">
        <title>Expression of sulfatases in Rhodopirellula baltica and the diversity of sulfatases in the genus Rhodopirellula.</title>
        <authorList>
            <person name="Wegner C.E."/>
            <person name="Richter-Heitmann T."/>
            <person name="Klindworth A."/>
            <person name="Klockow C."/>
            <person name="Richter M."/>
            <person name="Achstetter T."/>
            <person name="Glockner F.O."/>
            <person name="Harder J."/>
        </authorList>
    </citation>
    <scope>NUCLEOTIDE SEQUENCE [LARGE SCALE GENOMIC DNA]</scope>
    <source>
        <strain evidence="1 2">SM1</strain>
    </source>
</reference>
<comment type="caution">
    <text evidence="1">The sequence shown here is derived from an EMBL/GenBank/DDBJ whole genome shotgun (WGS) entry which is preliminary data.</text>
</comment>
<proteinExistence type="predicted"/>
<protein>
    <submittedName>
        <fullName evidence="1">Putative secreted protein</fullName>
    </submittedName>
</protein>
<keyword evidence="2" id="KW-1185">Reference proteome</keyword>
<accession>M5RP52</accession>
<name>M5RP52_9BACT</name>
<evidence type="ECO:0000313" key="1">
    <source>
        <dbReference type="EMBL" id="EMI21075.1"/>
    </source>
</evidence>
<evidence type="ECO:0000313" key="2">
    <source>
        <dbReference type="Proteomes" id="UP000011991"/>
    </source>
</evidence>
<dbReference type="AlphaFoldDB" id="M5RP52"/>
<organism evidence="1 2">
    <name type="scientific">Rhodopirellula maiorica SM1</name>
    <dbReference type="NCBI Taxonomy" id="1265738"/>
    <lineage>
        <taxon>Bacteria</taxon>
        <taxon>Pseudomonadati</taxon>
        <taxon>Planctomycetota</taxon>
        <taxon>Planctomycetia</taxon>
        <taxon>Pirellulales</taxon>
        <taxon>Pirellulaceae</taxon>
        <taxon>Novipirellula</taxon>
    </lineage>
</organism>